<feature type="compositionally biased region" description="Pro residues" evidence="1">
    <location>
        <begin position="488"/>
        <end position="506"/>
    </location>
</feature>
<evidence type="ECO:0000313" key="3">
    <source>
        <dbReference type="Proteomes" id="UP001165160"/>
    </source>
</evidence>
<comment type="caution">
    <text evidence="2">The sequence shown here is derived from an EMBL/GenBank/DDBJ whole genome shotgun (WGS) entry which is preliminary data.</text>
</comment>
<evidence type="ECO:0000256" key="1">
    <source>
        <dbReference type="SAM" id="MobiDB-lite"/>
    </source>
</evidence>
<protein>
    <submittedName>
        <fullName evidence="2">Uncharacterized protein</fullName>
    </submittedName>
</protein>
<sequence>MPREVSNDSSPQGCLNVDREDVPQTIPLCRIIDGSGEDKSGVGDQGESFTGWENGEEVGNQGGAVPEFLSAPVDNIGVEGGESAVEPTTGRSIDSTPKLLNVTQLVPPGWRRSISVPFPEGKLPVCASCKVFTLTRDVCRLVKGHTGLPWSTSWVCILTDSTVRRVNHLGMEVFIDGDYTVKDLNDNFNFQNLFQGDFGVYTPVCLSCKNTNRTKTYCRGKRSHGAIPWNTSYIYVTLKDDETKVEPDETVFTCKDYSVSASHVFMIAVSAHNVKSMKLDIKKPTDSNRRHKRAFADVASLDPTTMPLLFSAVNSANRGMLPNPLLGGGLPEAPRGSGGPGGMNSMLPPNPLLQGLPPNPIFQRGVPNPHSLRAFNLGAEMAVQAMSNAGMLTSQMPGDLQQQTQAISTQIAECKRFLERIGSAPPPQPQNKTKGVEQGPASPEDLFFSGLSPLQERTEAKSEKGPETKTAPLPTSSYAPPGILTPALPLPSPIPPLQVPFHPPSNPQTEALFVKEAAVEEAFGGSNRIEPKS</sequence>
<dbReference type="EMBL" id="BRXX01000031">
    <property type="protein sequence ID" value="GMH83889.1"/>
    <property type="molecule type" value="Genomic_DNA"/>
</dbReference>
<feature type="region of interest" description="Disordered" evidence="1">
    <location>
        <begin position="31"/>
        <end position="63"/>
    </location>
</feature>
<accession>A0A9W7BCA1</accession>
<organism evidence="2 3">
    <name type="scientific">Triparma verrucosa</name>
    <dbReference type="NCBI Taxonomy" id="1606542"/>
    <lineage>
        <taxon>Eukaryota</taxon>
        <taxon>Sar</taxon>
        <taxon>Stramenopiles</taxon>
        <taxon>Ochrophyta</taxon>
        <taxon>Bolidophyceae</taxon>
        <taxon>Parmales</taxon>
        <taxon>Triparmaceae</taxon>
        <taxon>Triparma</taxon>
    </lineage>
</organism>
<feature type="compositionally biased region" description="Basic and acidic residues" evidence="1">
    <location>
        <begin position="456"/>
        <end position="467"/>
    </location>
</feature>
<feature type="region of interest" description="Disordered" evidence="1">
    <location>
        <begin position="1"/>
        <end position="20"/>
    </location>
</feature>
<name>A0A9W7BCA1_9STRA</name>
<evidence type="ECO:0000313" key="2">
    <source>
        <dbReference type="EMBL" id="GMH83889.1"/>
    </source>
</evidence>
<reference evidence="3" key="1">
    <citation type="journal article" date="2023" name="Commun. Biol.">
        <title>Genome analysis of Parmales, the sister group of diatoms, reveals the evolutionary specialization of diatoms from phago-mixotrophs to photoautotrophs.</title>
        <authorList>
            <person name="Ban H."/>
            <person name="Sato S."/>
            <person name="Yoshikawa S."/>
            <person name="Yamada K."/>
            <person name="Nakamura Y."/>
            <person name="Ichinomiya M."/>
            <person name="Sato N."/>
            <person name="Blanc-Mathieu R."/>
            <person name="Endo H."/>
            <person name="Kuwata A."/>
            <person name="Ogata H."/>
        </authorList>
    </citation>
    <scope>NUCLEOTIDE SEQUENCE [LARGE SCALE GENOMIC DNA]</scope>
    <source>
        <strain evidence="3">NIES 3699</strain>
    </source>
</reference>
<gene>
    <name evidence="2" type="ORF">TrVE_jg5460</name>
</gene>
<dbReference type="AlphaFoldDB" id="A0A9W7BCA1"/>
<proteinExistence type="predicted"/>
<feature type="region of interest" description="Disordered" evidence="1">
    <location>
        <begin position="421"/>
        <end position="508"/>
    </location>
</feature>
<dbReference type="Proteomes" id="UP001165160">
    <property type="component" value="Unassembled WGS sequence"/>
</dbReference>
<keyword evidence="3" id="KW-1185">Reference proteome</keyword>